<reference evidence="2 3" key="1">
    <citation type="submission" date="2018-04" db="EMBL/GenBank/DDBJ databases">
        <title>Acinetobacter junii Genome sequencing and assembly.</title>
        <authorList>
            <person name="Su J."/>
            <person name="Rensing C."/>
            <person name="Mazhar H.S."/>
        </authorList>
    </citation>
    <scope>NUCLEOTIDE SEQUENCE [LARGE SCALE GENOMIC DNA]</scope>
    <source>
        <strain evidence="2 3">SC22</strain>
    </source>
</reference>
<dbReference type="AlphaFoldDB" id="A0A365PHP3"/>
<dbReference type="Proteomes" id="UP000253688">
    <property type="component" value="Unassembled WGS sequence"/>
</dbReference>
<keyword evidence="1" id="KW-0472">Membrane</keyword>
<evidence type="ECO:0000256" key="1">
    <source>
        <dbReference type="SAM" id="Phobius"/>
    </source>
</evidence>
<protein>
    <submittedName>
        <fullName evidence="2">Uncharacterized protein</fullName>
    </submittedName>
</protein>
<comment type="caution">
    <text evidence="2">The sequence shown here is derived from an EMBL/GenBank/DDBJ whole genome shotgun (WGS) entry which is preliminary data.</text>
</comment>
<feature type="transmembrane region" description="Helical" evidence="1">
    <location>
        <begin position="15"/>
        <end position="38"/>
    </location>
</feature>
<dbReference type="EMBL" id="QEWH01000061">
    <property type="protein sequence ID" value="RBA46414.1"/>
    <property type="molecule type" value="Genomic_DNA"/>
</dbReference>
<feature type="transmembrane region" description="Helical" evidence="1">
    <location>
        <begin position="50"/>
        <end position="72"/>
    </location>
</feature>
<keyword evidence="1" id="KW-0812">Transmembrane</keyword>
<keyword evidence="1" id="KW-1133">Transmembrane helix</keyword>
<proteinExistence type="predicted"/>
<evidence type="ECO:0000313" key="2">
    <source>
        <dbReference type="EMBL" id="RBA46414.1"/>
    </source>
</evidence>
<sequence length="97" mass="10822">MPKTSLNTYSDKLNVLFRFFLTFVIGYVCTAFLCMSLTQVFQAFLAKAEAIYLAAFISIFFYLSFIIVGFCFSSLSKLALTSFAITIFLFGLSAGLN</sequence>
<organism evidence="2 3">
    <name type="scientific">Acinetobacter junii</name>
    <dbReference type="NCBI Taxonomy" id="40215"/>
    <lineage>
        <taxon>Bacteria</taxon>
        <taxon>Pseudomonadati</taxon>
        <taxon>Pseudomonadota</taxon>
        <taxon>Gammaproteobacteria</taxon>
        <taxon>Moraxellales</taxon>
        <taxon>Moraxellaceae</taxon>
        <taxon>Acinetobacter</taxon>
    </lineage>
</organism>
<name>A0A365PHP3_ACIJU</name>
<dbReference type="RefSeq" id="WP_112987507.1">
    <property type="nucleotide sequence ID" value="NZ_CP131470.1"/>
</dbReference>
<dbReference type="STRING" id="40215.BVL33_09475"/>
<accession>A0A365PHP3</accession>
<feature type="transmembrane region" description="Helical" evidence="1">
    <location>
        <begin position="78"/>
        <end position="96"/>
    </location>
</feature>
<gene>
    <name evidence="2" type="ORF">DC346_10470</name>
</gene>
<evidence type="ECO:0000313" key="3">
    <source>
        <dbReference type="Proteomes" id="UP000253688"/>
    </source>
</evidence>